<dbReference type="SUPFAM" id="SSF52309">
    <property type="entry name" value="N-(deoxy)ribosyltransferase-like"/>
    <property type="match status" value="1"/>
</dbReference>
<proteinExistence type="predicted"/>
<dbReference type="InterPro" id="IPR007710">
    <property type="entry name" value="Nucleoside_deoxyribTrfase"/>
</dbReference>
<evidence type="ECO:0000313" key="2">
    <source>
        <dbReference type="Proteomes" id="UP000468420"/>
    </source>
</evidence>
<dbReference type="GO" id="GO:0016740">
    <property type="term" value="F:transferase activity"/>
    <property type="evidence" value="ECO:0007669"/>
    <property type="project" value="UniProtKB-KW"/>
</dbReference>
<dbReference type="Gene3D" id="3.40.50.450">
    <property type="match status" value="2"/>
</dbReference>
<keyword evidence="1" id="KW-0808">Transferase</keyword>
<protein>
    <submittedName>
        <fullName evidence="1">Nucleoside 2-deoxyribosyltransferase</fullName>
    </submittedName>
</protein>
<dbReference type="EMBL" id="QRDC01000006">
    <property type="protein sequence ID" value="KAA1278621.1"/>
    <property type="molecule type" value="Genomic_DNA"/>
</dbReference>
<name>A0A6N6K646_9ENTR</name>
<dbReference type="Pfam" id="PF05014">
    <property type="entry name" value="Nuc_deoxyrib_tr"/>
    <property type="match status" value="1"/>
</dbReference>
<organism evidence="1 2">
    <name type="scientific">Citrobacter pasteurii</name>
    <dbReference type="NCBI Taxonomy" id="1563222"/>
    <lineage>
        <taxon>Bacteria</taxon>
        <taxon>Pseudomonadati</taxon>
        <taxon>Pseudomonadota</taxon>
        <taxon>Gammaproteobacteria</taxon>
        <taxon>Enterobacterales</taxon>
        <taxon>Enterobacteriaceae</taxon>
        <taxon>Citrobacter</taxon>
    </lineage>
</organism>
<dbReference type="RefSeq" id="WP_149691659.1">
    <property type="nucleotide sequence ID" value="NZ_JBEUGM010000043.1"/>
</dbReference>
<evidence type="ECO:0000313" key="1">
    <source>
        <dbReference type="EMBL" id="KAA1278621.1"/>
    </source>
</evidence>
<comment type="caution">
    <text evidence="1">The sequence shown here is derived from an EMBL/GenBank/DDBJ whole genome shotgun (WGS) entry which is preliminary data.</text>
</comment>
<dbReference type="AlphaFoldDB" id="A0A6N6K646"/>
<reference evidence="1 2" key="1">
    <citation type="submission" date="2018-08" db="EMBL/GenBank/DDBJ databases">
        <title>Complete genomic analysis of a Citrobacter pasteurii isolated from cockles (Cerastoderma edule) containing a new chromosomic qnrB allele.</title>
        <authorList>
            <person name="Rodrigues A."/>
            <person name="Baptista T."/>
            <person name="Quesada A."/>
            <person name="Campos M.J."/>
        </authorList>
    </citation>
    <scope>NUCLEOTIDE SEQUENCE [LARGE SCALE GENOMIC DNA]</scope>
    <source>
        <strain evidence="1 2">BA18</strain>
    </source>
</reference>
<sequence length="310" mass="34720">MANQLYNQCRVYCAPWRLDALNLNDTIDRWIDDGLLPPLAHTLLPYRDDAGSSSEEEIFVRDVANMDNCVGMIGYFDGGTYDSGCAWEVGYAWALGLPVHLITTDFLLWAAGDSEEFYPISKLMNYVAKVVSVFDTDTSITNYREQTTDILNRALHTFQHNLIADFGGEIPPALPLTPLPIEYDYYLDPNFMYTEPSRGLLENIKNAIATAGKTYIIGDNINDIAADIDNLRKSRQAVFYSDVFEPDVDSGIMNGIAYALKKQSIIYCSKQQRYHSGLGTDYLNLMVTYSATMTHSFAELESLIKSGAIV</sequence>
<gene>
    <name evidence="1" type="ORF">DXF85_09230</name>
</gene>
<dbReference type="Proteomes" id="UP000468420">
    <property type="component" value="Unassembled WGS sequence"/>
</dbReference>
<accession>A0A6N6K646</accession>